<name>A0A8K0TNL7_9PEZI</name>
<dbReference type="EMBL" id="JAGPXD010000002">
    <property type="protein sequence ID" value="KAH7368515.1"/>
    <property type="molecule type" value="Genomic_DNA"/>
</dbReference>
<reference evidence="2" key="1">
    <citation type="journal article" date="2021" name="Nat. Commun.">
        <title>Genetic determinants of endophytism in the Arabidopsis root mycobiome.</title>
        <authorList>
            <person name="Mesny F."/>
            <person name="Miyauchi S."/>
            <person name="Thiergart T."/>
            <person name="Pickel B."/>
            <person name="Atanasova L."/>
            <person name="Karlsson M."/>
            <person name="Huettel B."/>
            <person name="Barry K.W."/>
            <person name="Haridas S."/>
            <person name="Chen C."/>
            <person name="Bauer D."/>
            <person name="Andreopoulos W."/>
            <person name="Pangilinan J."/>
            <person name="LaButti K."/>
            <person name="Riley R."/>
            <person name="Lipzen A."/>
            <person name="Clum A."/>
            <person name="Drula E."/>
            <person name="Henrissat B."/>
            <person name="Kohler A."/>
            <person name="Grigoriev I.V."/>
            <person name="Martin F.M."/>
            <person name="Hacquard S."/>
        </authorList>
    </citation>
    <scope>NUCLEOTIDE SEQUENCE</scope>
    <source>
        <strain evidence="2">MPI-CAGE-AT-0016</strain>
    </source>
</reference>
<evidence type="ECO:0000313" key="2">
    <source>
        <dbReference type="EMBL" id="KAH7368515.1"/>
    </source>
</evidence>
<protein>
    <submittedName>
        <fullName evidence="2">Uncharacterized protein</fullName>
    </submittedName>
</protein>
<sequence length="240" mass="26447">MNSHDVLGLPQRRARHNAMSHPEHPTTSSLCRKKPFHVCIASCQLSLPAPPLFVKSSTKHGPKPAQVVSLTGPATRPRGVAVLLSLPLSASASAEWDVRPERKRRIRLCRFRVAAERDGSGAKPSIGPAISRRRSTWVRHGRPAWFETAHGRIFTWASARPRGNNNTTCDGCPCSKHMPATAKVRSRRQGGAPDTLRRKKSMHHVRSDVGVVRLSLHAYLRVCVAPEGVCWRAAWAGKAH</sequence>
<organism evidence="2 3">
    <name type="scientific">Plectosphaerella cucumerina</name>
    <dbReference type="NCBI Taxonomy" id="40658"/>
    <lineage>
        <taxon>Eukaryota</taxon>
        <taxon>Fungi</taxon>
        <taxon>Dikarya</taxon>
        <taxon>Ascomycota</taxon>
        <taxon>Pezizomycotina</taxon>
        <taxon>Sordariomycetes</taxon>
        <taxon>Hypocreomycetidae</taxon>
        <taxon>Glomerellales</taxon>
        <taxon>Plectosphaerellaceae</taxon>
        <taxon>Plectosphaerella</taxon>
    </lineage>
</organism>
<comment type="caution">
    <text evidence="2">The sequence shown here is derived from an EMBL/GenBank/DDBJ whole genome shotgun (WGS) entry which is preliminary data.</text>
</comment>
<proteinExistence type="predicted"/>
<dbReference type="AlphaFoldDB" id="A0A8K0TNL7"/>
<evidence type="ECO:0000256" key="1">
    <source>
        <dbReference type="SAM" id="MobiDB-lite"/>
    </source>
</evidence>
<evidence type="ECO:0000313" key="3">
    <source>
        <dbReference type="Proteomes" id="UP000813385"/>
    </source>
</evidence>
<keyword evidence="3" id="KW-1185">Reference proteome</keyword>
<gene>
    <name evidence="2" type="ORF">B0T11DRAFT_64881</name>
</gene>
<feature type="region of interest" description="Disordered" evidence="1">
    <location>
        <begin position="1"/>
        <end position="28"/>
    </location>
</feature>
<accession>A0A8K0TNL7</accession>
<dbReference type="Proteomes" id="UP000813385">
    <property type="component" value="Unassembled WGS sequence"/>
</dbReference>